<dbReference type="PANTHER" id="PTHR11910">
    <property type="entry name" value="ATP SYNTHASE DELTA CHAIN"/>
    <property type="match status" value="1"/>
</dbReference>
<dbReference type="NCBIfam" id="NF004403">
    <property type="entry name" value="PRK05758.2-4"/>
    <property type="match status" value="1"/>
</dbReference>
<evidence type="ECO:0000256" key="3">
    <source>
        <dbReference type="ARBA" id="ARBA00022781"/>
    </source>
</evidence>
<keyword evidence="8" id="KW-1003">Cell membrane</keyword>
<evidence type="ECO:0000256" key="1">
    <source>
        <dbReference type="ARBA" id="ARBA00004370"/>
    </source>
</evidence>
<keyword evidence="7 8" id="KW-0066">ATP synthesis</keyword>
<dbReference type="Gene3D" id="1.10.520.20">
    <property type="entry name" value="N-terminal domain of the delta subunit of the F1F0-ATP synthase"/>
    <property type="match status" value="1"/>
</dbReference>
<proteinExistence type="inferred from homology"/>
<keyword evidence="10" id="KW-1185">Reference proteome</keyword>
<keyword evidence="4 8" id="KW-0406">Ion transport</keyword>
<dbReference type="Proteomes" id="UP001595755">
    <property type="component" value="Unassembled WGS sequence"/>
</dbReference>
<dbReference type="NCBIfam" id="NF004402">
    <property type="entry name" value="PRK05758.2-2"/>
    <property type="match status" value="1"/>
</dbReference>
<protein>
    <recommendedName>
        <fullName evidence="8">ATP synthase subunit delta</fullName>
    </recommendedName>
    <alternativeName>
        <fullName evidence="8">ATP synthase F(1) sector subunit delta</fullName>
    </alternativeName>
    <alternativeName>
        <fullName evidence="8">F-type ATPase subunit delta</fullName>
        <shortName evidence="8">F-ATPase subunit delta</shortName>
    </alternativeName>
</protein>
<evidence type="ECO:0000256" key="4">
    <source>
        <dbReference type="ARBA" id="ARBA00023065"/>
    </source>
</evidence>
<dbReference type="InterPro" id="IPR026015">
    <property type="entry name" value="ATP_synth_OSCP/delta_N_sf"/>
</dbReference>
<comment type="function">
    <text evidence="8">F(1)F(0) ATP synthase produces ATP from ADP in the presence of a proton or sodium gradient. F-type ATPases consist of two structural domains, F(1) containing the extramembraneous catalytic core and F(0) containing the membrane proton channel, linked together by a central stalk and a peripheral stalk. During catalysis, ATP synthesis in the catalytic domain of F(1) is coupled via a rotary mechanism of the central stalk subunits to proton translocation.</text>
</comment>
<evidence type="ECO:0000313" key="10">
    <source>
        <dbReference type="Proteomes" id="UP001595755"/>
    </source>
</evidence>
<evidence type="ECO:0000256" key="7">
    <source>
        <dbReference type="ARBA" id="ARBA00023310"/>
    </source>
</evidence>
<dbReference type="EMBL" id="JBHSED010000013">
    <property type="protein sequence ID" value="MFC4303511.1"/>
    <property type="molecule type" value="Genomic_DNA"/>
</dbReference>
<dbReference type="Pfam" id="PF00213">
    <property type="entry name" value="OSCP"/>
    <property type="match status" value="1"/>
</dbReference>
<dbReference type="HAMAP" id="MF_01416">
    <property type="entry name" value="ATP_synth_delta_bact"/>
    <property type="match status" value="1"/>
</dbReference>
<gene>
    <name evidence="8" type="primary">atpH</name>
    <name evidence="9" type="ORF">ACFO1S_08600</name>
</gene>
<comment type="function">
    <text evidence="8">This protein is part of the stalk that links CF(0) to CF(1). It either transmits conformational changes from CF(0) to CF(1) or is implicated in proton conduction.</text>
</comment>
<evidence type="ECO:0000256" key="2">
    <source>
        <dbReference type="ARBA" id="ARBA00022448"/>
    </source>
</evidence>
<comment type="caution">
    <text evidence="9">The sequence shown here is derived from an EMBL/GenBank/DDBJ whole genome shotgun (WGS) entry which is preliminary data.</text>
</comment>
<comment type="subcellular location">
    <subcellularLocation>
        <location evidence="8">Cell membrane</location>
        <topology evidence="8">Peripheral membrane protein</topology>
    </subcellularLocation>
    <subcellularLocation>
        <location evidence="1">Membrane</location>
    </subcellularLocation>
</comment>
<dbReference type="PRINTS" id="PR00125">
    <property type="entry name" value="ATPASEDELTA"/>
</dbReference>
<reference evidence="10" key="1">
    <citation type="journal article" date="2019" name="Int. J. Syst. Evol. Microbiol.">
        <title>The Global Catalogue of Microorganisms (GCM) 10K type strain sequencing project: providing services to taxonomists for standard genome sequencing and annotation.</title>
        <authorList>
            <consortium name="The Broad Institute Genomics Platform"/>
            <consortium name="The Broad Institute Genome Sequencing Center for Infectious Disease"/>
            <person name="Wu L."/>
            <person name="Ma J."/>
        </authorList>
    </citation>
    <scope>NUCLEOTIDE SEQUENCE [LARGE SCALE GENOMIC DNA]</scope>
    <source>
        <strain evidence="10">CGMCC 4.1641</strain>
    </source>
</reference>
<dbReference type="NCBIfam" id="TIGR01145">
    <property type="entry name" value="ATP_synt_delta"/>
    <property type="match status" value="1"/>
</dbReference>
<evidence type="ECO:0000313" key="9">
    <source>
        <dbReference type="EMBL" id="MFC4303511.1"/>
    </source>
</evidence>
<dbReference type="PROSITE" id="PS00389">
    <property type="entry name" value="ATPASE_DELTA"/>
    <property type="match status" value="1"/>
</dbReference>
<name>A0ABV8S7I4_9BACL</name>
<keyword evidence="2 8" id="KW-0813">Transport</keyword>
<dbReference type="InterPro" id="IPR000711">
    <property type="entry name" value="ATPase_OSCP/dsu"/>
</dbReference>
<evidence type="ECO:0000256" key="8">
    <source>
        <dbReference type="HAMAP-Rule" id="MF_01416"/>
    </source>
</evidence>
<organism evidence="9 10">
    <name type="scientific">Cohnella boryungensis</name>
    <dbReference type="NCBI Taxonomy" id="768479"/>
    <lineage>
        <taxon>Bacteria</taxon>
        <taxon>Bacillati</taxon>
        <taxon>Bacillota</taxon>
        <taxon>Bacilli</taxon>
        <taxon>Bacillales</taxon>
        <taxon>Paenibacillaceae</taxon>
        <taxon>Cohnella</taxon>
    </lineage>
</organism>
<evidence type="ECO:0000256" key="6">
    <source>
        <dbReference type="ARBA" id="ARBA00023196"/>
    </source>
</evidence>
<accession>A0ABV8S7I4</accession>
<keyword evidence="5 8" id="KW-0472">Membrane</keyword>
<dbReference type="RefSeq" id="WP_204602772.1">
    <property type="nucleotide sequence ID" value="NZ_JBHSED010000013.1"/>
</dbReference>
<evidence type="ECO:0000256" key="5">
    <source>
        <dbReference type="ARBA" id="ARBA00023136"/>
    </source>
</evidence>
<keyword evidence="6 8" id="KW-0139">CF(1)</keyword>
<sequence length="182" mass="19267">MSRSSVVAKRYAKGLFQAAQDKGLVAETESQLSLVVEVIEGDANLRAFLTAPNITLDTKKQTLLQAFGAQVSPLVLNVVGLLIERGREGEIASVLAAYLQVAGNALGRSDAHVTSAVPLSAEEQAKLAEKFGALLNKKIRVTNTVNPELLGGLTVRIGDTLYDGSLKGKLERLDKALQSAAI</sequence>
<dbReference type="SUPFAM" id="SSF47928">
    <property type="entry name" value="N-terminal domain of the delta subunit of the F1F0-ATP synthase"/>
    <property type="match status" value="1"/>
</dbReference>
<dbReference type="InterPro" id="IPR020781">
    <property type="entry name" value="ATPase_OSCP/d_CS"/>
</dbReference>
<keyword evidence="3 8" id="KW-0375">Hydrogen ion transport</keyword>
<comment type="similarity">
    <text evidence="8">Belongs to the ATPase delta chain family.</text>
</comment>